<feature type="transmembrane region" description="Helical" evidence="4">
    <location>
        <begin position="124"/>
        <end position="144"/>
    </location>
</feature>
<feature type="transmembrane region" description="Helical" evidence="4">
    <location>
        <begin position="287"/>
        <end position="306"/>
    </location>
</feature>
<dbReference type="InParanoid" id="A0A0E1RWW9"/>
<feature type="transmembrane region" description="Helical" evidence="4">
    <location>
        <begin position="253"/>
        <end position="275"/>
    </location>
</feature>
<dbReference type="EMBL" id="GG704912">
    <property type="protein sequence ID" value="EAS31228.2"/>
    <property type="molecule type" value="Genomic_DNA"/>
</dbReference>
<dbReference type="SUPFAM" id="SSF103473">
    <property type="entry name" value="MFS general substrate transporter"/>
    <property type="match status" value="1"/>
</dbReference>
<feature type="transmembrane region" description="Helical" evidence="4">
    <location>
        <begin position="383"/>
        <end position="402"/>
    </location>
</feature>
<comment type="similarity">
    <text evidence="2">Belongs to the major facilitator superfamily. Monocarboxylate porter (TC 2.A.1.13) family.</text>
</comment>
<feature type="region of interest" description="Disordered" evidence="3">
    <location>
        <begin position="1"/>
        <end position="39"/>
    </location>
</feature>
<dbReference type="InterPro" id="IPR011701">
    <property type="entry name" value="MFS"/>
</dbReference>
<gene>
    <name evidence="6" type="ORF">CIMG_06707</name>
</gene>
<dbReference type="Gene3D" id="1.20.1250.20">
    <property type="entry name" value="MFS general substrate transporter like domains"/>
    <property type="match status" value="2"/>
</dbReference>
<accession>A0A0E1RWW9</accession>
<feature type="transmembrane region" description="Helical" evidence="4">
    <location>
        <begin position="318"/>
        <end position="339"/>
    </location>
</feature>
<feature type="transmembrane region" description="Helical" evidence="4">
    <location>
        <begin position="49"/>
        <end position="77"/>
    </location>
</feature>
<dbReference type="GO" id="GO:0022857">
    <property type="term" value="F:transmembrane transporter activity"/>
    <property type="evidence" value="ECO:0007669"/>
    <property type="project" value="InterPro"/>
</dbReference>
<protein>
    <submittedName>
        <fullName evidence="6">MFS transporter</fullName>
    </submittedName>
</protein>
<reference evidence="7" key="2">
    <citation type="journal article" date="2010" name="Genome Res.">
        <title>Population genomic sequencing of Coccidioides fungi reveals recent hybridization and transposon control.</title>
        <authorList>
            <person name="Neafsey D.E."/>
            <person name="Barker B.M."/>
            <person name="Sharpton T.J."/>
            <person name="Stajich J.E."/>
            <person name="Park D.J."/>
            <person name="Whiston E."/>
            <person name="Hung C.-Y."/>
            <person name="McMahan C."/>
            <person name="White J."/>
            <person name="Sykes S."/>
            <person name="Heiman D."/>
            <person name="Young S."/>
            <person name="Zeng Q."/>
            <person name="Abouelleil A."/>
            <person name="Aftuck L."/>
            <person name="Bessette D."/>
            <person name="Brown A."/>
            <person name="FitzGerald M."/>
            <person name="Lui A."/>
            <person name="Macdonald J.P."/>
            <person name="Priest M."/>
            <person name="Orbach M.J."/>
            <person name="Galgiani J.N."/>
            <person name="Kirkland T.N."/>
            <person name="Cole G.T."/>
            <person name="Birren B.W."/>
            <person name="Henn M.R."/>
            <person name="Taylor J.W."/>
            <person name="Rounsley S.D."/>
        </authorList>
    </citation>
    <scope>GENOME REANNOTATION</scope>
    <source>
        <strain evidence="7">RS</strain>
    </source>
</reference>
<feature type="transmembrane region" description="Helical" evidence="4">
    <location>
        <begin position="345"/>
        <end position="371"/>
    </location>
</feature>
<organism evidence="6 7">
    <name type="scientific">Coccidioides immitis (strain RS)</name>
    <name type="common">Valley fever fungus</name>
    <dbReference type="NCBI Taxonomy" id="246410"/>
    <lineage>
        <taxon>Eukaryota</taxon>
        <taxon>Fungi</taxon>
        <taxon>Dikarya</taxon>
        <taxon>Ascomycota</taxon>
        <taxon>Pezizomycotina</taxon>
        <taxon>Eurotiomycetes</taxon>
        <taxon>Eurotiomycetidae</taxon>
        <taxon>Onygenales</taxon>
        <taxon>Onygenaceae</taxon>
        <taxon>Coccidioides</taxon>
    </lineage>
</organism>
<sequence length="447" mass="47353">MDKMATAMDVGQEEKQVGSPISETNSASESTESPPEAPKYVPPNGGIRAWLCVLGGFCCQFCSFGFLNACGIFQLYYETDILSNHTSSAISWIVTIQIFLMFSLGPIVGVLVDILGPRKLIFPASILALFGIFMLSLCNKYWQIMLAQGIVYGIGAAATFLPPLIVVGQWFSTKRGLATGLVASGSSLGGIIFPIVVSRLIAQVGFASALRWTGLLMACVLVIGNLCISGPIPPKGKSDRKLAGAKAFKSLAWILYSSGCFLMMWGLFAPINYLPLMALKAGASKMLSTYTISIANAASFFGRIIPGAISDRVGQLNVMISVAFLSGISILAFWLPVYFHPTNAAIIAFGVVYGMASGGFVSLMSPCVVTLCDGKSEELGPKLGAFMFVIAIASLTGLPISGAIKDASHNKSDFQGLICFSGVVMIVGGFLVSMARIRKGGMKMVKI</sequence>
<feature type="transmembrane region" description="Helical" evidence="4">
    <location>
        <begin position="89"/>
        <end position="112"/>
    </location>
</feature>
<keyword evidence="4" id="KW-0472">Membrane</keyword>
<dbReference type="RefSeq" id="XP_001242811.2">
    <property type="nucleotide sequence ID" value="XM_001242810.2"/>
</dbReference>
<dbReference type="PROSITE" id="PS50850">
    <property type="entry name" value="MFS"/>
    <property type="match status" value="1"/>
</dbReference>
<dbReference type="KEGG" id="cim:CIMG_06707"/>
<dbReference type="InterPro" id="IPR050327">
    <property type="entry name" value="Proton-linked_MCT"/>
</dbReference>
<dbReference type="InterPro" id="IPR036259">
    <property type="entry name" value="MFS_trans_sf"/>
</dbReference>
<evidence type="ECO:0000256" key="2">
    <source>
        <dbReference type="ARBA" id="ARBA00006727"/>
    </source>
</evidence>
<feature type="transmembrane region" description="Helical" evidence="4">
    <location>
        <begin position="150"/>
        <end position="171"/>
    </location>
</feature>
<evidence type="ECO:0000313" key="6">
    <source>
        <dbReference type="EMBL" id="EAS31228.2"/>
    </source>
</evidence>
<name>A0A0E1RWW9_COCIM</name>
<dbReference type="OMA" id="CFFTMWG"/>
<comment type="subcellular location">
    <subcellularLocation>
        <location evidence="1">Membrane</location>
        <topology evidence="1">Multi-pass membrane protein</topology>
    </subcellularLocation>
</comment>
<keyword evidence="4" id="KW-1133">Transmembrane helix</keyword>
<feature type="domain" description="Major facilitator superfamily (MFS) profile" evidence="5">
    <location>
        <begin position="48"/>
        <end position="440"/>
    </location>
</feature>
<dbReference type="Pfam" id="PF07690">
    <property type="entry name" value="MFS_1"/>
    <property type="match status" value="1"/>
</dbReference>
<dbReference type="Proteomes" id="UP000001261">
    <property type="component" value="Unassembled WGS sequence"/>
</dbReference>
<keyword evidence="4" id="KW-0812">Transmembrane</keyword>
<evidence type="ECO:0000256" key="4">
    <source>
        <dbReference type="SAM" id="Phobius"/>
    </source>
</evidence>
<keyword evidence="7" id="KW-1185">Reference proteome</keyword>
<evidence type="ECO:0000256" key="3">
    <source>
        <dbReference type="SAM" id="MobiDB-lite"/>
    </source>
</evidence>
<feature type="compositionally biased region" description="Low complexity" evidence="3">
    <location>
        <begin position="22"/>
        <end position="34"/>
    </location>
</feature>
<dbReference type="GO" id="GO:0016020">
    <property type="term" value="C:membrane"/>
    <property type="evidence" value="ECO:0007669"/>
    <property type="project" value="UniProtKB-SubCell"/>
</dbReference>
<dbReference type="AlphaFoldDB" id="A0A0E1RWW9"/>
<dbReference type="PANTHER" id="PTHR11360:SF234">
    <property type="entry name" value="MFS-TYPE TRANSPORTER DBAD-RELATED"/>
    <property type="match status" value="1"/>
</dbReference>
<feature type="transmembrane region" description="Helical" evidence="4">
    <location>
        <begin position="209"/>
        <end position="232"/>
    </location>
</feature>
<proteinExistence type="inferred from homology"/>
<feature type="transmembrane region" description="Helical" evidence="4">
    <location>
        <begin position="414"/>
        <end position="437"/>
    </location>
</feature>
<evidence type="ECO:0000259" key="5">
    <source>
        <dbReference type="PROSITE" id="PS50850"/>
    </source>
</evidence>
<feature type="transmembrane region" description="Helical" evidence="4">
    <location>
        <begin position="178"/>
        <end position="197"/>
    </location>
</feature>
<reference evidence="7" key="1">
    <citation type="journal article" date="2009" name="Genome Res.">
        <title>Comparative genomic analyses of the human fungal pathogens Coccidioides and their relatives.</title>
        <authorList>
            <person name="Sharpton T.J."/>
            <person name="Stajich J.E."/>
            <person name="Rounsley S.D."/>
            <person name="Gardner M.J."/>
            <person name="Wortman J.R."/>
            <person name="Jordar V.S."/>
            <person name="Maiti R."/>
            <person name="Kodira C.D."/>
            <person name="Neafsey D.E."/>
            <person name="Zeng Q."/>
            <person name="Hung C.-Y."/>
            <person name="McMahan C."/>
            <person name="Muszewska A."/>
            <person name="Grynberg M."/>
            <person name="Mandel M.A."/>
            <person name="Kellner E.M."/>
            <person name="Barker B.M."/>
            <person name="Galgiani J.N."/>
            <person name="Orbach M.J."/>
            <person name="Kirkland T.N."/>
            <person name="Cole G.T."/>
            <person name="Henn M.R."/>
            <person name="Birren B.W."/>
            <person name="Taylor J.W."/>
        </authorList>
    </citation>
    <scope>NUCLEOTIDE SEQUENCE [LARGE SCALE GENOMIC DNA]</scope>
    <source>
        <strain evidence="7">RS</strain>
    </source>
</reference>
<dbReference type="PANTHER" id="PTHR11360">
    <property type="entry name" value="MONOCARBOXYLATE TRANSPORTER"/>
    <property type="match status" value="1"/>
</dbReference>
<evidence type="ECO:0000256" key="1">
    <source>
        <dbReference type="ARBA" id="ARBA00004141"/>
    </source>
</evidence>
<dbReference type="VEuPathDB" id="FungiDB:CIMG_06707"/>
<evidence type="ECO:0000313" key="7">
    <source>
        <dbReference type="Proteomes" id="UP000001261"/>
    </source>
</evidence>
<dbReference type="OrthoDB" id="5667at2759"/>
<dbReference type="InterPro" id="IPR020846">
    <property type="entry name" value="MFS_dom"/>
</dbReference>
<dbReference type="CDD" id="cd17352">
    <property type="entry name" value="MFS_MCT_SLC16"/>
    <property type="match status" value="1"/>
</dbReference>
<dbReference type="GeneID" id="4561197"/>